<organism evidence="2 3">
    <name type="scientific">Saitozyma podzolica</name>
    <dbReference type="NCBI Taxonomy" id="1890683"/>
    <lineage>
        <taxon>Eukaryota</taxon>
        <taxon>Fungi</taxon>
        <taxon>Dikarya</taxon>
        <taxon>Basidiomycota</taxon>
        <taxon>Agaricomycotina</taxon>
        <taxon>Tremellomycetes</taxon>
        <taxon>Tremellales</taxon>
        <taxon>Trimorphomycetaceae</taxon>
        <taxon>Saitozyma</taxon>
    </lineage>
</organism>
<feature type="compositionally biased region" description="Basic and acidic residues" evidence="1">
    <location>
        <begin position="1"/>
        <end position="14"/>
    </location>
</feature>
<protein>
    <submittedName>
        <fullName evidence="2">Uncharacterized protein</fullName>
    </submittedName>
</protein>
<dbReference type="EMBL" id="RSCD01000005">
    <property type="protein sequence ID" value="RSH92996.1"/>
    <property type="molecule type" value="Genomic_DNA"/>
</dbReference>
<feature type="region of interest" description="Disordered" evidence="1">
    <location>
        <begin position="130"/>
        <end position="167"/>
    </location>
</feature>
<comment type="caution">
    <text evidence="2">The sequence shown here is derived from an EMBL/GenBank/DDBJ whole genome shotgun (WGS) entry which is preliminary data.</text>
</comment>
<feature type="region of interest" description="Disordered" evidence="1">
    <location>
        <begin position="1"/>
        <end position="21"/>
    </location>
</feature>
<dbReference type="OrthoDB" id="10457298at2759"/>
<accession>A0A427YPM7</accession>
<dbReference type="Proteomes" id="UP000279259">
    <property type="component" value="Unassembled WGS sequence"/>
</dbReference>
<evidence type="ECO:0000313" key="2">
    <source>
        <dbReference type="EMBL" id="RSH92996.1"/>
    </source>
</evidence>
<dbReference type="AlphaFoldDB" id="A0A427YPM7"/>
<evidence type="ECO:0000313" key="3">
    <source>
        <dbReference type="Proteomes" id="UP000279259"/>
    </source>
</evidence>
<reference evidence="2 3" key="1">
    <citation type="submission" date="2018-11" db="EMBL/GenBank/DDBJ databases">
        <title>Genome sequence of Saitozyma podzolica DSM 27192.</title>
        <authorList>
            <person name="Aliyu H."/>
            <person name="Gorte O."/>
            <person name="Ochsenreither K."/>
        </authorList>
    </citation>
    <scope>NUCLEOTIDE SEQUENCE [LARGE SCALE GENOMIC DNA]</scope>
    <source>
        <strain evidence="2 3">DSM 27192</strain>
    </source>
</reference>
<evidence type="ECO:0000256" key="1">
    <source>
        <dbReference type="SAM" id="MobiDB-lite"/>
    </source>
</evidence>
<sequence length="167" mass="18000">MPFEGVHIRPEPSHPDWQPYSRGIDLLSTPSATSENLLAVARECATASLDSAVEDALSIMAATLYLRAHTVAGPTSGEGSSGKFEVDSGSFEAEYAAEILYGPLQGKDEDTIQRVSSIFELLNVKKFLKEHTTTKRSSTPTSSRARKPPQEDTSGPATTSTQEAQEQ</sequence>
<proteinExistence type="predicted"/>
<gene>
    <name evidence="2" type="ORF">EHS25_008444</name>
</gene>
<feature type="compositionally biased region" description="Polar residues" evidence="1">
    <location>
        <begin position="151"/>
        <end position="167"/>
    </location>
</feature>
<name>A0A427YPM7_9TREE</name>
<keyword evidence="3" id="KW-1185">Reference proteome</keyword>